<feature type="DNA-binding region" description="Homeobox" evidence="8">
    <location>
        <begin position="98"/>
        <end position="160"/>
    </location>
</feature>
<feature type="compositionally biased region" description="Low complexity" evidence="9">
    <location>
        <begin position="189"/>
        <end position="203"/>
    </location>
</feature>
<accession>A0A6J1TSM7</accession>
<dbReference type="Gene3D" id="1.10.10.60">
    <property type="entry name" value="Homeodomain-like"/>
    <property type="match status" value="1"/>
</dbReference>
<dbReference type="GO" id="GO:0009887">
    <property type="term" value="P:animal organ morphogenesis"/>
    <property type="evidence" value="ECO:0007669"/>
    <property type="project" value="UniProtKB-ARBA"/>
</dbReference>
<name>A0A6J1TSM7_FRAOC</name>
<evidence type="ECO:0000259" key="10">
    <source>
        <dbReference type="PROSITE" id="PS50071"/>
    </source>
</evidence>
<dbReference type="GO" id="GO:0048646">
    <property type="term" value="P:anatomical structure formation involved in morphogenesis"/>
    <property type="evidence" value="ECO:0007669"/>
    <property type="project" value="UniProtKB-ARBA"/>
</dbReference>
<organism evidence="11 12">
    <name type="scientific">Frankliniella occidentalis</name>
    <name type="common">Western flower thrips</name>
    <name type="synonym">Euthrips occidentalis</name>
    <dbReference type="NCBI Taxonomy" id="133901"/>
    <lineage>
        <taxon>Eukaryota</taxon>
        <taxon>Metazoa</taxon>
        <taxon>Ecdysozoa</taxon>
        <taxon>Arthropoda</taxon>
        <taxon>Hexapoda</taxon>
        <taxon>Insecta</taxon>
        <taxon>Pterygota</taxon>
        <taxon>Neoptera</taxon>
        <taxon>Paraneoptera</taxon>
        <taxon>Thysanoptera</taxon>
        <taxon>Terebrantia</taxon>
        <taxon>Thripoidea</taxon>
        <taxon>Thripidae</taxon>
        <taxon>Frankliniella</taxon>
    </lineage>
</organism>
<feature type="compositionally biased region" description="Low complexity" evidence="9">
    <location>
        <begin position="10"/>
        <end position="21"/>
    </location>
</feature>
<keyword evidence="5" id="KW-0804">Transcription</keyword>
<keyword evidence="6 8" id="KW-0539">Nucleus</keyword>
<dbReference type="GeneID" id="113217820"/>
<dbReference type="GO" id="GO:0005634">
    <property type="term" value="C:nucleus"/>
    <property type="evidence" value="ECO:0007669"/>
    <property type="project" value="UniProtKB-SubCell"/>
</dbReference>
<feature type="compositionally biased region" description="Low complexity" evidence="9">
    <location>
        <begin position="225"/>
        <end position="242"/>
    </location>
</feature>
<feature type="domain" description="Homeobox" evidence="10">
    <location>
        <begin position="96"/>
        <end position="159"/>
    </location>
</feature>
<feature type="region of interest" description="Disordered" evidence="9">
    <location>
        <begin position="1"/>
        <end position="104"/>
    </location>
</feature>
<dbReference type="InterPro" id="IPR008422">
    <property type="entry name" value="KN_HD"/>
</dbReference>
<keyword evidence="4 8" id="KW-0371">Homeobox</keyword>
<dbReference type="SMART" id="SM00389">
    <property type="entry name" value="HOX"/>
    <property type="match status" value="1"/>
</dbReference>
<dbReference type="GO" id="GO:0000987">
    <property type="term" value="F:cis-regulatory region sequence-specific DNA binding"/>
    <property type="evidence" value="ECO:0007669"/>
    <property type="project" value="UniProtKB-ARBA"/>
</dbReference>
<evidence type="ECO:0000256" key="5">
    <source>
        <dbReference type="ARBA" id="ARBA00023163"/>
    </source>
</evidence>
<feature type="region of interest" description="Disordered" evidence="9">
    <location>
        <begin position="304"/>
        <end position="323"/>
    </location>
</feature>
<dbReference type="RefSeq" id="XP_026293671.2">
    <property type="nucleotide sequence ID" value="XM_026437886.2"/>
</dbReference>
<dbReference type="OrthoDB" id="10056939at2759"/>
<keyword evidence="3 8" id="KW-0238">DNA-binding</keyword>
<evidence type="ECO:0000256" key="7">
    <source>
        <dbReference type="ARBA" id="ARBA00038021"/>
    </source>
</evidence>
<dbReference type="FunFam" id="1.10.10.60:FF:000059">
    <property type="entry name" value="TGFB-induced factor homeobox 1"/>
    <property type="match status" value="1"/>
</dbReference>
<comment type="similarity">
    <text evidence="7">Belongs to the TALE/TGIF homeobox family.</text>
</comment>
<sequence length="357" mass="40295">MNKFRSWKPSGVRSDSSAGSSLRFTPRYSQVYPADLMKYKRPRERFPSSSSTDDPDSGSEGEQDVGLAGPGGLHSHPHSHHGHPHTPQHHSSSSSSVARKRRGNLPKYSVKILKRWLYDHRYNAYPNDAEKVSLSKEANLTVLQVCNWFINARRRVLPEMIRREGNDPQNYTISRRGKKLGGGSGGSQVSGSSSSSPPGSTGKRGIDHDYDDTVMYRSEEDSPNEYESSSPSEEEVTSPLSSQPWHNHHSVIRFGYQNDCKVSLNNNNQHRPQLNIQREEESNSAKNVITQTAAEYWNTRLCTPLSSHQQETPPPTPPDDVEDRDKFKCLYLLVEAAVQVQQQERQREQQQLATPTM</sequence>
<dbReference type="KEGG" id="foc:113217820"/>
<proteinExistence type="inferred from homology"/>
<dbReference type="Pfam" id="PF05920">
    <property type="entry name" value="Homeobox_KN"/>
    <property type="match status" value="1"/>
</dbReference>
<evidence type="ECO:0000313" key="11">
    <source>
        <dbReference type="Proteomes" id="UP000504606"/>
    </source>
</evidence>
<evidence type="ECO:0000256" key="8">
    <source>
        <dbReference type="PROSITE-ProRule" id="PRU00108"/>
    </source>
</evidence>
<evidence type="ECO:0000256" key="2">
    <source>
        <dbReference type="ARBA" id="ARBA00023015"/>
    </source>
</evidence>
<evidence type="ECO:0000256" key="1">
    <source>
        <dbReference type="ARBA" id="ARBA00004123"/>
    </source>
</evidence>
<dbReference type="PROSITE" id="PS50071">
    <property type="entry name" value="HOMEOBOX_2"/>
    <property type="match status" value="1"/>
</dbReference>
<gene>
    <name evidence="12" type="primary">LOC113217820</name>
</gene>
<dbReference type="InterPro" id="IPR009057">
    <property type="entry name" value="Homeodomain-like_sf"/>
</dbReference>
<keyword evidence="2" id="KW-0805">Transcription regulation</keyword>
<evidence type="ECO:0000313" key="12">
    <source>
        <dbReference type="RefSeq" id="XP_026293671.2"/>
    </source>
</evidence>
<evidence type="ECO:0000256" key="9">
    <source>
        <dbReference type="SAM" id="MobiDB-lite"/>
    </source>
</evidence>
<dbReference type="InterPro" id="IPR050224">
    <property type="entry name" value="TALE_homeobox"/>
</dbReference>
<dbReference type="CDD" id="cd00086">
    <property type="entry name" value="homeodomain"/>
    <property type="match status" value="1"/>
</dbReference>
<evidence type="ECO:0000256" key="4">
    <source>
        <dbReference type="ARBA" id="ARBA00023155"/>
    </source>
</evidence>
<dbReference type="PANTHER" id="PTHR11850">
    <property type="entry name" value="HOMEOBOX PROTEIN TRANSCRIPTION FACTORS"/>
    <property type="match status" value="1"/>
</dbReference>
<dbReference type="GO" id="GO:0006355">
    <property type="term" value="P:regulation of DNA-templated transcription"/>
    <property type="evidence" value="ECO:0007669"/>
    <property type="project" value="InterPro"/>
</dbReference>
<keyword evidence="11" id="KW-1185">Reference proteome</keyword>
<protein>
    <submittedName>
        <fullName evidence="12">Homeobox protein TGIF2 isoform X1</fullName>
    </submittedName>
</protein>
<evidence type="ECO:0000256" key="6">
    <source>
        <dbReference type="ARBA" id="ARBA00023242"/>
    </source>
</evidence>
<feature type="region of interest" description="Disordered" evidence="9">
    <location>
        <begin position="165"/>
        <end position="244"/>
    </location>
</feature>
<reference evidence="12" key="1">
    <citation type="submission" date="2025-08" db="UniProtKB">
        <authorList>
            <consortium name="RefSeq"/>
        </authorList>
    </citation>
    <scope>IDENTIFICATION</scope>
    <source>
        <tissue evidence="12">Whole organism</tissue>
    </source>
</reference>
<dbReference type="AlphaFoldDB" id="A0A6J1TSM7"/>
<dbReference type="InterPro" id="IPR001356">
    <property type="entry name" value="HD"/>
</dbReference>
<dbReference type="Proteomes" id="UP000504606">
    <property type="component" value="Unplaced"/>
</dbReference>
<evidence type="ECO:0000256" key="3">
    <source>
        <dbReference type="ARBA" id="ARBA00023125"/>
    </source>
</evidence>
<dbReference type="SUPFAM" id="SSF46689">
    <property type="entry name" value="Homeodomain-like"/>
    <property type="match status" value="1"/>
</dbReference>
<feature type="compositionally biased region" description="Basic residues" evidence="9">
    <location>
        <begin position="75"/>
        <end position="88"/>
    </location>
</feature>
<feature type="compositionally biased region" description="Acidic residues" evidence="9">
    <location>
        <begin position="53"/>
        <end position="63"/>
    </location>
</feature>
<dbReference type="GO" id="GO:0001654">
    <property type="term" value="P:eye development"/>
    <property type="evidence" value="ECO:0007669"/>
    <property type="project" value="UniProtKB-ARBA"/>
</dbReference>
<comment type="subcellular location">
    <subcellularLocation>
        <location evidence="1 8">Nucleus</location>
    </subcellularLocation>
</comment>